<dbReference type="RefSeq" id="WP_154812806.1">
    <property type="nucleotide sequence ID" value="NZ_CAXLKQ010000031.1"/>
</dbReference>
<gene>
    <name evidence="1" type="ORF">Lp19_0558</name>
</gene>
<sequence length="50" mass="6059">MKKVELKKVVCHTIDSINNIPIRVVDFDKFVHYSNLNLEYLLWQVCFFEE</sequence>
<protein>
    <submittedName>
        <fullName evidence="1">Uncharacterized protein</fullName>
    </submittedName>
</protein>
<accession>A0A165S5Q9</accession>
<dbReference type="PATRIC" id="fig|1590.201.peg.277"/>
<organism evidence="1 2">
    <name type="scientific">Lactiplantibacillus plantarum</name>
    <name type="common">Lactobacillus plantarum</name>
    <dbReference type="NCBI Taxonomy" id="1590"/>
    <lineage>
        <taxon>Bacteria</taxon>
        <taxon>Bacillati</taxon>
        <taxon>Bacillota</taxon>
        <taxon>Bacilli</taxon>
        <taxon>Lactobacillales</taxon>
        <taxon>Lactobacillaceae</taxon>
        <taxon>Lactiplantibacillus</taxon>
    </lineage>
</organism>
<proteinExistence type="predicted"/>
<name>A0A165S5Q9_LACPN</name>
<dbReference type="AlphaFoldDB" id="A0A165S5Q9"/>
<evidence type="ECO:0000313" key="2">
    <source>
        <dbReference type="Proteomes" id="UP000076882"/>
    </source>
</evidence>
<evidence type="ECO:0000313" key="1">
    <source>
        <dbReference type="EMBL" id="KZU97716.1"/>
    </source>
</evidence>
<comment type="caution">
    <text evidence="1">The sequence shown here is derived from an EMBL/GenBank/DDBJ whole genome shotgun (WGS) entry which is preliminary data.</text>
</comment>
<dbReference type="Proteomes" id="UP000076882">
    <property type="component" value="Unassembled WGS sequence"/>
</dbReference>
<reference evidence="1 2" key="1">
    <citation type="submission" date="2016-03" db="EMBL/GenBank/DDBJ databases">
        <title>Comparative genomics of 54 Lactobacillus plantarum strains reveals genomic uncoupling from niche constraints.</title>
        <authorList>
            <person name="Martino M.E."/>
        </authorList>
    </citation>
    <scope>NUCLEOTIDE SEQUENCE [LARGE SCALE GENOMIC DNA]</scope>
    <source>
        <strain evidence="1 2">19.1</strain>
    </source>
</reference>
<dbReference type="EMBL" id="LUXM01000016">
    <property type="protein sequence ID" value="KZU97716.1"/>
    <property type="molecule type" value="Genomic_DNA"/>
</dbReference>